<dbReference type="PANTHER" id="PTHR17630">
    <property type="entry name" value="DIENELACTONE HYDROLASE"/>
    <property type="match status" value="1"/>
</dbReference>
<organism evidence="2 3">
    <name type="scientific">Zygosaccharomyces mellis</name>
    <dbReference type="NCBI Taxonomy" id="42258"/>
    <lineage>
        <taxon>Eukaryota</taxon>
        <taxon>Fungi</taxon>
        <taxon>Dikarya</taxon>
        <taxon>Ascomycota</taxon>
        <taxon>Saccharomycotina</taxon>
        <taxon>Saccharomycetes</taxon>
        <taxon>Saccharomycetales</taxon>
        <taxon>Saccharomycetaceae</taxon>
        <taxon>Zygosaccharomyces</taxon>
    </lineage>
</organism>
<reference evidence="2 3" key="1">
    <citation type="submission" date="2019-01" db="EMBL/GenBank/DDBJ databases">
        <title>Draft Genome Sequencing of Zygosaccharomyces mellis Ca-7.</title>
        <authorList>
            <person name="Shiwa Y."/>
            <person name="Kanesaki Y."/>
            <person name="Ishige T."/>
            <person name="Mura K."/>
            <person name="Hori T."/>
            <person name="Tamura T."/>
        </authorList>
    </citation>
    <scope>NUCLEOTIDE SEQUENCE [LARGE SCALE GENOMIC DNA]</scope>
    <source>
        <strain evidence="2 3">Ca-7</strain>
    </source>
</reference>
<dbReference type="Pfam" id="PF01738">
    <property type="entry name" value="DLH"/>
    <property type="match status" value="1"/>
</dbReference>
<name>A0A4C2ECJ1_9SACH</name>
<proteinExistence type="predicted"/>
<dbReference type="InterPro" id="IPR029058">
    <property type="entry name" value="AB_hydrolase_fold"/>
</dbReference>
<dbReference type="SUPFAM" id="SSF53474">
    <property type="entry name" value="alpha/beta-Hydrolases"/>
    <property type="match status" value="1"/>
</dbReference>
<dbReference type="AlphaFoldDB" id="A0A4C2ECJ1"/>
<protein>
    <recommendedName>
        <fullName evidence="1">Dienelactone hydrolase domain-containing protein</fullName>
    </recommendedName>
</protein>
<feature type="domain" description="Dienelactone hydrolase" evidence="1">
    <location>
        <begin position="32"/>
        <end position="243"/>
    </location>
</feature>
<comment type="caution">
    <text evidence="2">The sequence shown here is derived from an EMBL/GenBank/DDBJ whole genome shotgun (WGS) entry which is preliminary data.</text>
</comment>
<dbReference type="EMBL" id="BIMX01000014">
    <property type="protein sequence ID" value="GCF00003.1"/>
    <property type="molecule type" value="Genomic_DNA"/>
</dbReference>
<sequence>MASNFPGSCCARGFYHEGTPRGTIKDIYGVSTYVTGKESNEKVLVILTDIYGYKLPNTQLIADQLGDAGYKIYIPDILFGDWIEKMDGSVDFGKWMANHSAEKTRSVVDKFLSQFKKENANSFVGVIGYCFGAKYAIQQISAKDGLADAAAIAHPSFVTIEEVGAVSKDKPLLISAAENDGIFPQELRNSSAEKLAEIGARYQIDLFSGASHGFAVRGDLTNPSVKYAKEKTLLDQIYWFNTFSSGK</sequence>
<dbReference type="Proteomes" id="UP000301737">
    <property type="component" value="Unassembled WGS sequence"/>
</dbReference>
<dbReference type="GO" id="GO:0016787">
    <property type="term" value="F:hydrolase activity"/>
    <property type="evidence" value="ECO:0007669"/>
    <property type="project" value="InterPro"/>
</dbReference>
<accession>A0A4C2ECJ1</accession>
<evidence type="ECO:0000259" key="1">
    <source>
        <dbReference type="Pfam" id="PF01738"/>
    </source>
</evidence>
<evidence type="ECO:0000313" key="3">
    <source>
        <dbReference type="Proteomes" id="UP000301737"/>
    </source>
</evidence>
<evidence type="ECO:0000313" key="2">
    <source>
        <dbReference type="EMBL" id="GCF00003.1"/>
    </source>
</evidence>
<dbReference type="Gene3D" id="3.40.50.1820">
    <property type="entry name" value="alpha/beta hydrolase"/>
    <property type="match status" value="1"/>
</dbReference>
<keyword evidence="3" id="KW-1185">Reference proteome</keyword>
<gene>
    <name evidence="2" type="ORF">ZYGM_003284</name>
</gene>
<dbReference type="OrthoDB" id="17560at2759"/>
<dbReference type="InterPro" id="IPR002925">
    <property type="entry name" value="Dienelactn_hydro"/>
</dbReference>
<dbReference type="PANTHER" id="PTHR17630:SF44">
    <property type="entry name" value="PROTEIN AIM2"/>
    <property type="match status" value="1"/>
</dbReference>